<comment type="function">
    <text evidence="3">Inhibits all the catalytic activities of DNA gyrase by preventing its interaction with DNA. Acts by binding directly to the C-terminal domain of GyrB, which probably disrupts DNA binding by the gyrase.</text>
</comment>
<feature type="region of interest" description="Disordered" evidence="4">
    <location>
        <begin position="1"/>
        <end position="38"/>
    </location>
</feature>
<dbReference type="SUPFAM" id="SSF57716">
    <property type="entry name" value="Glucocorticoid receptor-like (DNA-binding domain)"/>
    <property type="match status" value="1"/>
</dbReference>
<dbReference type="Pfam" id="PF03884">
    <property type="entry name" value="YacG"/>
    <property type="match status" value="1"/>
</dbReference>
<keyword evidence="1 3" id="KW-0479">Metal-binding</keyword>
<comment type="subunit">
    <text evidence="3">Interacts with GyrB.</text>
</comment>
<feature type="binding site" evidence="3">
    <location>
        <position position="50"/>
    </location>
    <ligand>
        <name>Zn(2+)</name>
        <dbReference type="ChEBI" id="CHEBI:29105"/>
    </ligand>
</feature>
<reference evidence="5 6" key="1">
    <citation type="submission" date="2024-06" db="EMBL/GenBank/DDBJ databases">
        <title>Genomic Encyclopedia of Type Strains, Phase IV (KMG-IV): sequencing the most valuable type-strain genomes for metagenomic binning, comparative biology and taxonomic classification.</title>
        <authorList>
            <person name="Goeker M."/>
        </authorList>
    </citation>
    <scope>NUCLEOTIDE SEQUENCE [LARGE SCALE GENOMIC DNA]</scope>
    <source>
        <strain evidence="5 6">DSM 29780</strain>
    </source>
</reference>
<sequence>MAKASTSAGAGKKADDPMIAKVEPLRKPRPCPECGQPSAREHYPFCSDRCRNVDLARWLKGSYAIPVTEDEEKADGFERDFER</sequence>
<dbReference type="PANTHER" id="PTHR36150:SF1">
    <property type="entry name" value="DNA GYRASE INHIBITOR YACG"/>
    <property type="match status" value="1"/>
</dbReference>
<evidence type="ECO:0000313" key="5">
    <source>
        <dbReference type="EMBL" id="MET3614528.1"/>
    </source>
</evidence>
<dbReference type="InterPro" id="IPR013088">
    <property type="entry name" value="Znf_NHR/GATA"/>
</dbReference>
<feature type="binding site" evidence="3">
    <location>
        <position position="31"/>
    </location>
    <ligand>
        <name>Zn(2+)</name>
        <dbReference type="ChEBI" id="CHEBI:29105"/>
    </ligand>
</feature>
<evidence type="ECO:0000256" key="2">
    <source>
        <dbReference type="ARBA" id="ARBA00022833"/>
    </source>
</evidence>
<evidence type="ECO:0000256" key="4">
    <source>
        <dbReference type="SAM" id="MobiDB-lite"/>
    </source>
</evidence>
<dbReference type="EMBL" id="JBEPMB010000004">
    <property type="protein sequence ID" value="MET3614528.1"/>
    <property type="molecule type" value="Genomic_DNA"/>
</dbReference>
<dbReference type="RefSeq" id="WP_354557027.1">
    <property type="nucleotide sequence ID" value="NZ_JBEPMB010000004.1"/>
</dbReference>
<dbReference type="HAMAP" id="MF_00649">
    <property type="entry name" value="DNA_gyrase_inhibitor_YacG"/>
    <property type="match status" value="1"/>
</dbReference>
<accession>A0ABV2J1D1</accession>
<keyword evidence="2 3" id="KW-0862">Zinc</keyword>
<evidence type="ECO:0000256" key="3">
    <source>
        <dbReference type="HAMAP-Rule" id="MF_00649"/>
    </source>
</evidence>
<comment type="similarity">
    <text evidence="3">Belongs to the DNA gyrase inhibitor YacG family.</text>
</comment>
<protein>
    <recommendedName>
        <fullName evidence="3">DNA gyrase inhibitor YacG</fullName>
    </recommendedName>
</protein>
<feature type="binding site" evidence="3">
    <location>
        <position position="34"/>
    </location>
    <ligand>
        <name>Zn(2+)</name>
        <dbReference type="ChEBI" id="CHEBI:29105"/>
    </ligand>
</feature>
<gene>
    <name evidence="3" type="primary">yacG</name>
    <name evidence="5" type="ORF">ABID16_002865</name>
</gene>
<comment type="cofactor">
    <cofactor evidence="3">
        <name>Zn(2+)</name>
        <dbReference type="ChEBI" id="CHEBI:29105"/>
    </cofactor>
    <text evidence="3">Binds 1 zinc ion.</text>
</comment>
<feature type="compositionally biased region" description="Low complexity" evidence="4">
    <location>
        <begin position="1"/>
        <end position="11"/>
    </location>
</feature>
<keyword evidence="6" id="KW-1185">Reference proteome</keyword>
<evidence type="ECO:0000256" key="1">
    <source>
        <dbReference type="ARBA" id="ARBA00022723"/>
    </source>
</evidence>
<dbReference type="Proteomes" id="UP001549047">
    <property type="component" value="Unassembled WGS sequence"/>
</dbReference>
<dbReference type="PANTHER" id="PTHR36150">
    <property type="entry name" value="DNA GYRASE INHIBITOR YACG"/>
    <property type="match status" value="1"/>
</dbReference>
<feature type="compositionally biased region" description="Basic and acidic residues" evidence="4">
    <location>
        <begin position="12"/>
        <end position="26"/>
    </location>
</feature>
<dbReference type="Gene3D" id="3.30.50.10">
    <property type="entry name" value="Erythroid Transcription Factor GATA-1, subunit A"/>
    <property type="match status" value="1"/>
</dbReference>
<dbReference type="InterPro" id="IPR005584">
    <property type="entry name" value="DNA_gyrase_inhibitor_YacG"/>
</dbReference>
<feature type="binding site" evidence="3">
    <location>
        <position position="46"/>
    </location>
    <ligand>
        <name>Zn(2+)</name>
        <dbReference type="ChEBI" id="CHEBI:29105"/>
    </ligand>
</feature>
<dbReference type="NCBIfam" id="NF002362">
    <property type="entry name" value="PRK01343.1"/>
    <property type="match status" value="1"/>
</dbReference>
<organism evidence="5 6">
    <name type="scientific">Rhizobium aquaticum</name>
    <dbReference type="NCBI Taxonomy" id="1549636"/>
    <lineage>
        <taxon>Bacteria</taxon>
        <taxon>Pseudomonadati</taxon>
        <taxon>Pseudomonadota</taxon>
        <taxon>Alphaproteobacteria</taxon>
        <taxon>Hyphomicrobiales</taxon>
        <taxon>Rhizobiaceae</taxon>
        <taxon>Rhizobium/Agrobacterium group</taxon>
        <taxon>Rhizobium</taxon>
    </lineage>
</organism>
<proteinExistence type="inferred from homology"/>
<comment type="caution">
    <text evidence="5">The sequence shown here is derived from an EMBL/GenBank/DDBJ whole genome shotgun (WGS) entry which is preliminary data.</text>
</comment>
<name>A0ABV2J1D1_9HYPH</name>
<evidence type="ECO:0000313" key="6">
    <source>
        <dbReference type="Proteomes" id="UP001549047"/>
    </source>
</evidence>